<sequence>MQILRLKPFHSGCASISCSYHFFLFCRLLQQENRKQMWSQITY</sequence>
<dbReference type="EMBL" id="GBRH01209008">
    <property type="protein sequence ID" value="JAD88887.1"/>
    <property type="molecule type" value="Transcribed_RNA"/>
</dbReference>
<dbReference type="AlphaFoldDB" id="A0A0A9DYQ3"/>
<protein>
    <submittedName>
        <fullName evidence="1">Uncharacterized protein</fullName>
    </submittedName>
</protein>
<reference evidence="1" key="1">
    <citation type="submission" date="2014-09" db="EMBL/GenBank/DDBJ databases">
        <authorList>
            <person name="Magalhaes I.L.F."/>
            <person name="Oliveira U."/>
            <person name="Santos F.R."/>
            <person name="Vidigal T.H.D.A."/>
            <person name="Brescovit A.D."/>
            <person name="Santos A.J."/>
        </authorList>
    </citation>
    <scope>NUCLEOTIDE SEQUENCE</scope>
    <source>
        <tissue evidence="1">Shoot tissue taken approximately 20 cm above the soil surface</tissue>
    </source>
</reference>
<accession>A0A0A9DYQ3</accession>
<evidence type="ECO:0000313" key="1">
    <source>
        <dbReference type="EMBL" id="JAD88887.1"/>
    </source>
</evidence>
<organism evidence="1">
    <name type="scientific">Arundo donax</name>
    <name type="common">Giant reed</name>
    <name type="synonym">Donax arundinaceus</name>
    <dbReference type="NCBI Taxonomy" id="35708"/>
    <lineage>
        <taxon>Eukaryota</taxon>
        <taxon>Viridiplantae</taxon>
        <taxon>Streptophyta</taxon>
        <taxon>Embryophyta</taxon>
        <taxon>Tracheophyta</taxon>
        <taxon>Spermatophyta</taxon>
        <taxon>Magnoliopsida</taxon>
        <taxon>Liliopsida</taxon>
        <taxon>Poales</taxon>
        <taxon>Poaceae</taxon>
        <taxon>PACMAD clade</taxon>
        <taxon>Arundinoideae</taxon>
        <taxon>Arundineae</taxon>
        <taxon>Arundo</taxon>
    </lineage>
</organism>
<reference evidence="1" key="2">
    <citation type="journal article" date="2015" name="Data Brief">
        <title>Shoot transcriptome of the giant reed, Arundo donax.</title>
        <authorList>
            <person name="Barrero R.A."/>
            <person name="Guerrero F.D."/>
            <person name="Moolhuijzen P."/>
            <person name="Goolsby J.A."/>
            <person name="Tidwell J."/>
            <person name="Bellgard S.E."/>
            <person name="Bellgard M.I."/>
        </authorList>
    </citation>
    <scope>NUCLEOTIDE SEQUENCE</scope>
    <source>
        <tissue evidence="1">Shoot tissue taken approximately 20 cm above the soil surface</tissue>
    </source>
</reference>
<name>A0A0A9DYQ3_ARUDO</name>
<dbReference type="PROSITE" id="PS51257">
    <property type="entry name" value="PROKAR_LIPOPROTEIN"/>
    <property type="match status" value="1"/>
</dbReference>
<proteinExistence type="predicted"/>